<dbReference type="PROSITE" id="PS51257">
    <property type="entry name" value="PROKAR_LIPOPROTEIN"/>
    <property type="match status" value="1"/>
</dbReference>
<gene>
    <name evidence="2" type="ORF">FJZ00_04675</name>
</gene>
<accession>A0A937X1S8</accession>
<evidence type="ECO:0000313" key="3">
    <source>
        <dbReference type="Proteomes" id="UP000703893"/>
    </source>
</evidence>
<protein>
    <recommendedName>
        <fullName evidence="4">Carboxypeptidase regulatory-like domain-containing protein</fullName>
    </recommendedName>
</protein>
<feature type="signal peptide" evidence="1">
    <location>
        <begin position="1"/>
        <end position="26"/>
    </location>
</feature>
<dbReference type="AlphaFoldDB" id="A0A937X1S8"/>
<feature type="non-terminal residue" evidence="2">
    <location>
        <position position="66"/>
    </location>
</feature>
<reference evidence="2 3" key="1">
    <citation type="submission" date="2019-03" db="EMBL/GenBank/DDBJ databases">
        <title>Lake Tanganyika Metagenome-Assembled Genomes (MAGs).</title>
        <authorList>
            <person name="Tran P."/>
        </authorList>
    </citation>
    <scope>NUCLEOTIDE SEQUENCE [LARGE SCALE GENOMIC DNA]</scope>
    <source>
        <strain evidence="2">K_DeepCast_65m_m2_236</strain>
    </source>
</reference>
<comment type="caution">
    <text evidence="2">The sequence shown here is derived from an EMBL/GenBank/DDBJ whole genome shotgun (WGS) entry which is preliminary data.</text>
</comment>
<dbReference type="EMBL" id="VGJX01000210">
    <property type="protein sequence ID" value="MBM3274421.1"/>
    <property type="molecule type" value="Genomic_DNA"/>
</dbReference>
<sequence>MSSKIRLAVLAFGVALAVGASSACQAIQNVVSSAGLDKGTISGTVKDPGGNNLADTKIQVFRNTEL</sequence>
<feature type="chain" id="PRO_5036953783" description="Carboxypeptidase regulatory-like domain-containing protein" evidence="1">
    <location>
        <begin position="27"/>
        <end position="66"/>
    </location>
</feature>
<organism evidence="2 3">
    <name type="scientific">Candidatus Tanganyikabacteria bacterium</name>
    <dbReference type="NCBI Taxonomy" id="2961651"/>
    <lineage>
        <taxon>Bacteria</taxon>
        <taxon>Bacillati</taxon>
        <taxon>Candidatus Sericytochromatia</taxon>
        <taxon>Candidatus Tanganyikabacteria</taxon>
    </lineage>
</organism>
<name>A0A937X1S8_9BACT</name>
<evidence type="ECO:0008006" key="4">
    <source>
        <dbReference type="Google" id="ProtNLM"/>
    </source>
</evidence>
<keyword evidence="1" id="KW-0732">Signal</keyword>
<dbReference type="Proteomes" id="UP000703893">
    <property type="component" value="Unassembled WGS sequence"/>
</dbReference>
<proteinExistence type="predicted"/>
<evidence type="ECO:0000256" key="1">
    <source>
        <dbReference type="SAM" id="SignalP"/>
    </source>
</evidence>
<evidence type="ECO:0000313" key="2">
    <source>
        <dbReference type="EMBL" id="MBM3274421.1"/>
    </source>
</evidence>